<reference evidence="2" key="1">
    <citation type="submission" date="2016-11" db="EMBL/GenBank/DDBJ databases">
        <authorList>
            <person name="Varghese N."/>
            <person name="Submissions S."/>
        </authorList>
    </citation>
    <scope>NUCLEOTIDE SEQUENCE [LARGE SCALE GENOMIC DNA]</scope>
    <source>
        <strain evidence="2">DSM 18569</strain>
    </source>
</reference>
<proteinExistence type="predicted"/>
<name>A0A1M7AIY8_9BACT</name>
<keyword evidence="2" id="KW-1185">Reference proteome</keyword>
<accession>A0A1M7AIY8</accession>
<gene>
    <name evidence="1" type="ORF">SAMN02746009_02738</name>
</gene>
<sequence length="339" mass="38875">MSDFSSSSVPDLTLYDPFGGMRFGPQHCFLCGTSITPHLDSVPVFADWLMTRYHLHERQIKLLDMSIVAYKDLRIACCSTCRSQHVEPLEKQVAATAAQGLAGWRTLDEKTLFLWLGKMFYGVLVTELLNELNPLARPQYPLAENAQMLRRFQAFFQTFQALRVPIEFDDFVPASVFVLEAAPAQDDIAFEYDDDLTTLVFSIKLNETVLTTCLVDNGIIRQAMRRVYEDAQRPLHPAQIAEFKARVYYAAYLLNVVPDYYARTVHPGDDHLVYDSVIDDVTGDIFNPWENSAYGQSLLEMWKRWQIPTEEIMRDPQQPLSLLYDAEGQPQELEHYPAE</sequence>
<evidence type="ECO:0000313" key="2">
    <source>
        <dbReference type="Proteomes" id="UP000183947"/>
    </source>
</evidence>
<organism evidence="1 2">
    <name type="scientific">Hymenobacter psychrotolerans DSM 18569</name>
    <dbReference type="NCBI Taxonomy" id="1121959"/>
    <lineage>
        <taxon>Bacteria</taxon>
        <taxon>Pseudomonadati</taxon>
        <taxon>Bacteroidota</taxon>
        <taxon>Cytophagia</taxon>
        <taxon>Cytophagales</taxon>
        <taxon>Hymenobacteraceae</taxon>
        <taxon>Hymenobacter</taxon>
    </lineage>
</organism>
<dbReference type="OrthoDB" id="978976at2"/>
<dbReference type="Proteomes" id="UP000183947">
    <property type="component" value="Unassembled WGS sequence"/>
</dbReference>
<dbReference type="EMBL" id="FRAS01000014">
    <property type="protein sequence ID" value="SHL42615.1"/>
    <property type="molecule type" value="Genomic_DNA"/>
</dbReference>
<evidence type="ECO:0000313" key="1">
    <source>
        <dbReference type="EMBL" id="SHL42615.1"/>
    </source>
</evidence>
<protein>
    <submittedName>
        <fullName evidence="1">Uncharacterized protein</fullName>
    </submittedName>
</protein>
<dbReference type="AlphaFoldDB" id="A0A1M7AIY8"/>
<dbReference type="RefSeq" id="WP_084549045.1">
    <property type="nucleotide sequence ID" value="NZ_FRAS01000014.1"/>
</dbReference>